<keyword evidence="3" id="KW-1185">Reference proteome</keyword>
<dbReference type="AlphaFoldDB" id="A0A317FEA2"/>
<accession>A0A317FEA2</accession>
<reference evidence="3" key="1">
    <citation type="submission" date="2018-05" db="EMBL/GenBank/DDBJ databases">
        <authorList>
            <person name="Du Z."/>
            <person name="Wang X."/>
        </authorList>
    </citation>
    <scope>NUCLEOTIDE SEQUENCE [LARGE SCALE GENOMIC DNA]</scope>
    <source>
        <strain evidence="3">CQN31</strain>
    </source>
</reference>
<gene>
    <name evidence="2" type="ORF">DFH01_13895</name>
</gene>
<protein>
    <submittedName>
        <fullName evidence="2">Uncharacterized protein</fullName>
    </submittedName>
</protein>
<dbReference type="Proteomes" id="UP000245765">
    <property type="component" value="Unassembled WGS sequence"/>
</dbReference>
<evidence type="ECO:0000313" key="3">
    <source>
        <dbReference type="Proteomes" id="UP000245765"/>
    </source>
</evidence>
<sequence>MSAVFDVTLAPFAYVLRLAYARPWIAFFVSGAAGLIALALHHEIWMSLLISFAAYMLMWMDETEHPPEAAPEAE</sequence>
<comment type="caution">
    <text evidence="2">The sequence shown here is derived from an EMBL/GenBank/DDBJ whole genome shotgun (WGS) entry which is preliminary data.</text>
</comment>
<evidence type="ECO:0000256" key="1">
    <source>
        <dbReference type="SAM" id="Phobius"/>
    </source>
</evidence>
<dbReference type="EMBL" id="QGNA01000003">
    <property type="protein sequence ID" value="PWS36269.1"/>
    <property type="molecule type" value="Genomic_DNA"/>
</dbReference>
<keyword evidence="1" id="KW-0472">Membrane</keyword>
<feature type="transmembrane region" description="Helical" evidence="1">
    <location>
        <begin position="20"/>
        <end position="39"/>
    </location>
</feature>
<keyword evidence="1" id="KW-0812">Transmembrane</keyword>
<name>A0A317FEA2_9PROT</name>
<organism evidence="2 3">
    <name type="scientific">Falsiroseomonas bella</name>
    <dbReference type="NCBI Taxonomy" id="2184016"/>
    <lineage>
        <taxon>Bacteria</taxon>
        <taxon>Pseudomonadati</taxon>
        <taxon>Pseudomonadota</taxon>
        <taxon>Alphaproteobacteria</taxon>
        <taxon>Acetobacterales</taxon>
        <taxon>Roseomonadaceae</taxon>
        <taxon>Falsiroseomonas</taxon>
    </lineage>
</organism>
<keyword evidence="1" id="KW-1133">Transmembrane helix</keyword>
<dbReference type="OrthoDB" id="9900948at2"/>
<evidence type="ECO:0000313" key="2">
    <source>
        <dbReference type="EMBL" id="PWS36269.1"/>
    </source>
</evidence>
<proteinExistence type="predicted"/>
<dbReference type="RefSeq" id="WP_109871063.1">
    <property type="nucleotide sequence ID" value="NZ_QGNA01000003.1"/>
</dbReference>